<dbReference type="FunFam" id="1.20.1250.20:FF:000122">
    <property type="entry name" value="D-xylose transporter XylE"/>
    <property type="match status" value="1"/>
</dbReference>
<dbReference type="PROSITE" id="PS50850">
    <property type="entry name" value="MFS"/>
    <property type="match status" value="1"/>
</dbReference>
<feature type="transmembrane region" description="Helical" evidence="10">
    <location>
        <begin position="258"/>
        <end position="281"/>
    </location>
</feature>
<comment type="subcellular location">
    <subcellularLocation>
        <location evidence="1">Cell membrane</location>
        <topology evidence="1">Multi-pass membrane protein</topology>
    </subcellularLocation>
</comment>
<feature type="transmembrane region" description="Helical" evidence="10">
    <location>
        <begin position="86"/>
        <end position="105"/>
    </location>
</feature>
<evidence type="ECO:0000256" key="10">
    <source>
        <dbReference type="SAM" id="Phobius"/>
    </source>
</evidence>
<dbReference type="NCBIfam" id="TIGR00879">
    <property type="entry name" value="SP"/>
    <property type="match status" value="1"/>
</dbReference>
<organism evidence="12 13">
    <name type="scientific">Alicyclobacillus acidoterrestris (strain ATCC 49025 / DSM 3922 / CIP 106132 / NCIMB 13137 / GD3B)</name>
    <dbReference type="NCBI Taxonomy" id="1356854"/>
    <lineage>
        <taxon>Bacteria</taxon>
        <taxon>Bacillati</taxon>
        <taxon>Bacillota</taxon>
        <taxon>Bacilli</taxon>
        <taxon>Bacillales</taxon>
        <taxon>Alicyclobacillaceae</taxon>
        <taxon>Alicyclobacillus</taxon>
    </lineage>
</organism>
<gene>
    <name evidence="12" type="ORF">K1I37_13755</name>
</gene>
<feature type="transmembrane region" description="Helical" evidence="10">
    <location>
        <begin position="144"/>
        <end position="167"/>
    </location>
</feature>
<feature type="transmembrane region" description="Helical" evidence="10">
    <location>
        <begin position="179"/>
        <end position="201"/>
    </location>
</feature>
<name>A0A9E6ZRC7_ALIAG</name>
<feature type="transmembrane region" description="Helical" evidence="10">
    <location>
        <begin position="325"/>
        <end position="346"/>
    </location>
</feature>
<evidence type="ECO:0000256" key="2">
    <source>
        <dbReference type="ARBA" id="ARBA00010992"/>
    </source>
</evidence>
<evidence type="ECO:0000259" key="11">
    <source>
        <dbReference type="PROSITE" id="PS50850"/>
    </source>
</evidence>
<feature type="transmembrane region" description="Helical" evidence="10">
    <location>
        <begin position="111"/>
        <end position="132"/>
    </location>
</feature>
<feature type="transmembrane region" description="Helical" evidence="10">
    <location>
        <begin position="301"/>
        <end position="318"/>
    </location>
</feature>
<feature type="transmembrane region" description="Helical" evidence="10">
    <location>
        <begin position="57"/>
        <end position="77"/>
    </location>
</feature>
<keyword evidence="6 10" id="KW-0812">Transmembrane</keyword>
<dbReference type="InterPro" id="IPR005828">
    <property type="entry name" value="MFS_sugar_transport-like"/>
</dbReference>
<dbReference type="RefSeq" id="WP_040441813.1">
    <property type="nucleotide sequence ID" value="NZ_AURB01000194.1"/>
</dbReference>
<evidence type="ECO:0000256" key="5">
    <source>
        <dbReference type="ARBA" id="ARBA00022597"/>
    </source>
</evidence>
<protein>
    <submittedName>
        <fullName evidence="12">Sugar porter family MFS transporter</fullName>
    </submittedName>
</protein>
<dbReference type="InterPro" id="IPR050814">
    <property type="entry name" value="Myo-inositol_Transporter"/>
</dbReference>
<dbReference type="Pfam" id="PF00083">
    <property type="entry name" value="Sugar_tr"/>
    <property type="match status" value="1"/>
</dbReference>
<evidence type="ECO:0000256" key="8">
    <source>
        <dbReference type="ARBA" id="ARBA00023136"/>
    </source>
</evidence>
<dbReference type="InterPro" id="IPR003663">
    <property type="entry name" value="Sugar/inositol_transpt"/>
</dbReference>
<dbReference type="PRINTS" id="PR00171">
    <property type="entry name" value="SUGRTRNSPORT"/>
</dbReference>
<keyword evidence="3 9" id="KW-0813">Transport</keyword>
<keyword evidence="5" id="KW-0762">Sugar transport</keyword>
<dbReference type="PROSITE" id="PS00216">
    <property type="entry name" value="SUGAR_TRANSPORT_1"/>
    <property type="match status" value="2"/>
</dbReference>
<dbReference type="Gene3D" id="1.20.1250.20">
    <property type="entry name" value="MFS general substrate transporter like domains"/>
    <property type="match status" value="2"/>
</dbReference>
<dbReference type="InterPro" id="IPR036259">
    <property type="entry name" value="MFS_trans_sf"/>
</dbReference>
<dbReference type="PROSITE" id="PS00217">
    <property type="entry name" value="SUGAR_TRANSPORT_2"/>
    <property type="match status" value="1"/>
</dbReference>
<comment type="similarity">
    <text evidence="2 9">Belongs to the major facilitator superfamily. Sugar transporter (TC 2.A.1.1) family.</text>
</comment>
<feature type="transmembrane region" description="Helical" evidence="10">
    <location>
        <begin position="12"/>
        <end position="45"/>
    </location>
</feature>
<evidence type="ECO:0000256" key="3">
    <source>
        <dbReference type="ARBA" id="ARBA00022448"/>
    </source>
</evidence>
<dbReference type="GO" id="GO:0022857">
    <property type="term" value="F:transmembrane transporter activity"/>
    <property type="evidence" value="ECO:0007669"/>
    <property type="project" value="InterPro"/>
</dbReference>
<feature type="domain" description="Major facilitator superfamily (MFS) profile" evidence="11">
    <location>
        <begin position="20"/>
        <end position="444"/>
    </location>
</feature>
<evidence type="ECO:0000313" key="12">
    <source>
        <dbReference type="EMBL" id="UNO47749.1"/>
    </source>
</evidence>
<evidence type="ECO:0000256" key="9">
    <source>
        <dbReference type="RuleBase" id="RU003346"/>
    </source>
</evidence>
<dbReference type="GO" id="GO:0005886">
    <property type="term" value="C:plasma membrane"/>
    <property type="evidence" value="ECO:0007669"/>
    <property type="project" value="UniProtKB-SubCell"/>
</dbReference>
<reference evidence="13" key="1">
    <citation type="journal article" date="2022" name="G3 (Bethesda)">
        <title>Unveiling the complete genome sequence of Alicyclobacillus acidoterrestris DSM 3922T, a taint-producing strain.</title>
        <authorList>
            <person name="Leonardo I.C."/>
            <person name="Barreto Crespo M.T."/>
            <person name="Gaspar F.B."/>
        </authorList>
    </citation>
    <scope>NUCLEOTIDE SEQUENCE [LARGE SCALE GENOMIC DNA]</scope>
    <source>
        <strain evidence="13">DSM 3922</strain>
    </source>
</reference>
<keyword evidence="8 10" id="KW-0472">Membrane</keyword>
<feature type="transmembrane region" description="Helical" evidence="10">
    <location>
        <begin position="390"/>
        <end position="409"/>
    </location>
</feature>
<dbReference type="InterPro" id="IPR020846">
    <property type="entry name" value="MFS_dom"/>
</dbReference>
<dbReference type="InterPro" id="IPR005829">
    <property type="entry name" value="Sugar_transporter_CS"/>
</dbReference>
<dbReference type="EMBL" id="CP080467">
    <property type="protein sequence ID" value="UNO47749.1"/>
    <property type="molecule type" value="Genomic_DNA"/>
</dbReference>
<evidence type="ECO:0000313" key="13">
    <source>
        <dbReference type="Proteomes" id="UP000829401"/>
    </source>
</evidence>
<evidence type="ECO:0000256" key="6">
    <source>
        <dbReference type="ARBA" id="ARBA00022692"/>
    </source>
</evidence>
<accession>A0A9E6ZRC7</accession>
<evidence type="ECO:0000256" key="7">
    <source>
        <dbReference type="ARBA" id="ARBA00022989"/>
    </source>
</evidence>
<keyword evidence="4" id="KW-1003">Cell membrane</keyword>
<evidence type="ECO:0000256" key="1">
    <source>
        <dbReference type="ARBA" id="ARBA00004651"/>
    </source>
</evidence>
<proteinExistence type="inferred from homology"/>
<dbReference type="KEGG" id="aaco:K1I37_13755"/>
<keyword evidence="13" id="KW-1185">Reference proteome</keyword>
<dbReference type="PANTHER" id="PTHR48020">
    <property type="entry name" value="PROTON MYO-INOSITOL COTRANSPORTER"/>
    <property type="match status" value="1"/>
</dbReference>
<feature type="transmembrane region" description="Helical" evidence="10">
    <location>
        <begin position="352"/>
        <end position="378"/>
    </location>
</feature>
<evidence type="ECO:0000256" key="4">
    <source>
        <dbReference type="ARBA" id="ARBA00022475"/>
    </source>
</evidence>
<keyword evidence="7 10" id="KW-1133">Transmembrane helix</keyword>
<dbReference type="AlphaFoldDB" id="A0A9E6ZRC7"/>
<dbReference type="CDD" id="cd17359">
    <property type="entry name" value="MFS_XylE_like"/>
    <property type="match status" value="1"/>
</dbReference>
<sequence length="468" mass="50099">MSVLSRQQAEGTNLGFVTLVSIVAAIGGLLFGYDTAVISGAIVFMQQKFHLGPGMQGWAVSCLMIGAIVGAGFAGFLSDRFGRKKMLIVAGFLFVIGSIGSALPATITEFVWARIVGGIGIGISSTLVPLYIAEIAPARHRGSLVSLNQLAVVIGISAIYFVNMWVANLGSPAWDIQSAWRWMFGLGVVPGGIFIILLLFVPESPRWLERHGLGDRALQILTRVNGPTRARVELSEIRDTLNDESGHIGLLFRPGFRVALLVGVVLAILQQVTGINAIMYYAPEIFKQTGAGTNASLIETVITGADNLVFTLISLWLIDRVGRKVLLLIGSAFMTVSIAIVGYAFYTGNTAGPLVLVLILVFVAAFAVSFGPIVWLVMAEIFPTSIRGRATAIASVALWIADYAVSQSFPVLLNSVGASSTFWTFGILSLVAFIFTLALVPETKGKTLEEIERAWGRRNTQSTSTTGR</sequence>
<dbReference type="Proteomes" id="UP000829401">
    <property type="component" value="Chromosome"/>
</dbReference>
<dbReference type="PANTHER" id="PTHR48020:SF12">
    <property type="entry name" value="PROTON MYO-INOSITOL COTRANSPORTER"/>
    <property type="match status" value="1"/>
</dbReference>
<feature type="transmembrane region" description="Helical" evidence="10">
    <location>
        <begin position="421"/>
        <end position="440"/>
    </location>
</feature>
<dbReference type="SUPFAM" id="SSF103473">
    <property type="entry name" value="MFS general substrate transporter"/>
    <property type="match status" value="1"/>
</dbReference>
<dbReference type="InterPro" id="IPR047984">
    <property type="entry name" value="XylE-like"/>
</dbReference>